<proteinExistence type="predicted"/>
<dbReference type="SUPFAM" id="SSF50475">
    <property type="entry name" value="FMN-binding split barrel"/>
    <property type="match status" value="1"/>
</dbReference>
<keyword evidence="3" id="KW-1185">Reference proteome</keyword>
<accession>A0A918MWE0</accession>
<organism evidence="2 3">
    <name type="scientific">Alteromonas halophila</name>
    <dbReference type="NCBI Taxonomy" id="516698"/>
    <lineage>
        <taxon>Bacteria</taxon>
        <taxon>Pseudomonadati</taxon>
        <taxon>Pseudomonadota</taxon>
        <taxon>Gammaproteobacteria</taxon>
        <taxon>Alteromonadales</taxon>
        <taxon>Alteromonadaceae</taxon>
        <taxon>Alteromonas/Salinimonas group</taxon>
        <taxon>Alteromonas</taxon>
    </lineage>
</organism>
<comment type="caution">
    <text evidence="2">The sequence shown here is derived from an EMBL/GenBank/DDBJ whole genome shotgun (WGS) entry which is preliminary data.</text>
</comment>
<gene>
    <name evidence="2" type="ORF">GCM10007391_09000</name>
</gene>
<dbReference type="AlphaFoldDB" id="A0A918MWE0"/>
<dbReference type="GO" id="GO:0010181">
    <property type="term" value="F:FMN binding"/>
    <property type="evidence" value="ECO:0007669"/>
    <property type="project" value="InterPro"/>
</dbReference>
<protein>
    <submittedName>
        <fullName evidence="2">Asp/Glu/hydantoin racemase</fullName>
    </submittedName>
</protein>
<dbReference type="Pfam" id="PF01613">
    <property type="entry name" value="Flavin_Reduct"/>
    <property type="match status" value="1"/>
</dbReference>
<feature type="domain" description="Flavin reductase like" evidence="1">
    <location>
        <begin position="34"/>
        <end position="187"/>
    </location>
</feature>
<dbReference type="Proteomes" id="UP000631300">
    <property type="component" value="Unassembled WGS sequence"/>
</dbReference>
<dbReference type="PANTHER" id="PTHR43812">
    <property type="entry name" value="BLR2425 PROTEIN"/>
    <property type="match status" value="1"/>
</dbReference>
<evidence type="ECO:0000313" key="3">
    <source>
        <dbReference type="Proteomes" id="UP000631300"/>
    </source>
</evidence>
<reference evidence="2" key="2">
    <citation type="submission" date="2020-09" db="EMBL/GenBank/DDBJ databases">
        <authorList>
            <person name="Sun Q."/>
            <person name="Kim S."/>
        </authorList>
    </citation>
    <scope>NUCLEOTIDE SEQUENCE</scope>
    <source>
        <strain evidence="2">KCTC 22164</strain>
    </source>
</reference>
<sequence>MHSYDRGIHYFMSTSRHFYTPSEGHNLPHDPFNAIIAPRPIGWISSMGEAGDVNLAPYSFFNAFNYVPPIVGFSSVGYKDTVRNISETGEFCWNLVDESLATQMNESCRPLDADVDEFEVAGLEKGQSRHISVPHVAASQVIMECKKTQIVQLNTASGDDVDTWMVFGEVVGVHIDKALLKDGVYQTAAGKPMLRAGGPGDYFTIRPENKVVMPRPK</sequence>
<reference evidence="2" key="1">
    <citation type="journal article" date="2014" name="Int. J. Syst. Evol. Microbiol.">
        <title>Complete genome sequence of Corynebacterium casei LMG S-19264T (=DSM 44701T), isolated from a smear-ripened cheese.</title>
        <authorList>
            <consortium name="US DOE Joint Genome Institute (JGI-PGF)"/>
            <person name="Walter F."/>
            <person name="Albersmeier A."/>
            <person name="Kalinowski J."/>
            <person name="Ruckert C."/>
        </authorList>
    </citation>
    <scope>NUCLEOTIDE SEQUENCE</scope>
    <source>
        <strain evidence="2">KCTC 22164</strain>
    </source>
</reference>
<dbReference type="SMART" id="SM00903">
    <property type="entry name" value="Flavin_Reduct"/>
    <property type="match status" value="1"/>
</dbReference>
<dbReference type="InterPro" id="IPR012349">
    <property type="entry name" value="Split_barrel_FMN-bd"/>
</dbReference>
<dbReference type="InterPro" id="IPR002563">
    <property type="entry name" value="Flavin_Rdtase-like_dom"/>
</dbReference>
<dbReference type="Gene3D" id="2.30.110.10">
    <property type="entry name" value="Electron Transport, Fmn-binding Protein, Chain A"/>
    <property type="match status" value="1"/>
</dbReference>
<dbReference type="EMBL" id="BMXP01000002">
    <property type="protein sequence ID" value="GGW78569.1"/>
    <property type="molecule type" value="Genomic_DNA"/>
</dbReference>
<name>A0A918MWE0_9ALTE</name>
<evidence type="ECO:0000313" key="2">
    <source>
        <dbReference type="EMBL" id="GGW78569.1"/>
    </source>
</evidence>
<evidence type="ECO:0000259" key="1">
    <source>
        <dbReference type="SMART" id="SM00903"/>
    </source>
</evidence>
<dbReference type="PANTHER" id="PTHR43812:SF2">
    <property type="entry name" value="FLAVIN REDUCTASE LIKE DOMAIN-CONTAINING PROTEIN"/>
    <property type="match status" value="1"/>
</dbReference>
<dbReference type="GO" id="GO:0016646">
    <property type="term" value="F:oxidoreductase activity, acting on the CH-NH group of donors, NAD or NADP as acceptor"/>
    <property type="evidence" value="ECO:0007669"/>
    <property type="project" value="UniProtKB-ARBA"/>
</dbReference>